<dbReference type="Gene3D" id="1.10.8.1290">
    <property type="entry name" value="Glutaminyl-tRNA synthetase, non-specific RNA binding region part 1, domain 1"/>
    <property type="match status" value="1"/>
</dbReference>
<keyword evidence="23" id="KW-1185">Reference proteome</keyword>
<dbReference type="SUPFAM" id="SSF50715">
    <property type="entry name" value="Ribosomal protein L25-like"/>
    <property type="match status" value="1"/>
</dbReference>
<dbReference type="Gene3D" id="1.10.10.2420">
    <property type="match status" value="1"/>
</dbReference>
<dbReference type="FunFam" id="3.40.50.620:FF:000183">
    <property type="entry name" value="Glutaminyl-tRNA synthetase"/>
    <property type="match status" value="1"/>
</dbReference>
<evidence type="ECO:0000313" key="23">
    <source>
        <dbReference type="Proteomes" id="UP001214603"/>
    </source>
</evidence>
<dbReference type="InterPro" id="IPR004514">
    <property type="entry name" value="Gln-tRNA-synth"/>
</dbReference>
<evidence type="ECO:0000259" key="20">
    <source>
        <dbReference type="Pfam" id="PF04558"/>
    </source>
</evidence>
<dbReference type="GO" id="GO:0005829">
    <property type="term" value="C:cytosol"/>
    <property type="evidence" value="ECO:0007669"/>
    <property type="project" value="TreeGrafter"/>
</dbReference>
<evidence type="ECO:0000256" key="12">
    <source>
        <dbReference type="ARBA" id="ARBA00023136"/>
    </source>
</evidence>
<evidence type="ECO:0000256" key="1">
    <source>
        <dbReference type="ARBA" id="ARBA00004141"/>
    </source>
</evidence>
<proteinExistence type="inferred from homology"/>
<reference evidence="22" key="1">
    <citation type="submission" date="2023-03" db="EMBL/GenBank/DDBJ databases">
        <title>Mating type loci evolution in Malassezia.</title>
        <authorList>
            <person name="Coelho M.A."/>
        </authorList>
    </citation>
    <scope>NUCLEOTIDE SEQUENCE</scope>
    <source>
        <strain evidence="22">CBS 7876</strain>
    </source>
</reference>
<organism evidence="22 23">
    <name type="scientific">Malassezia obtusa</name>
    <dbReference type="NCBI Taxonomy" id="76774"/>
    <lineage>
        <taxon>Eukaryota</taxon>
        <taxon>Fungi</taxon>
        <taxon>Dikarya</taxon>
        <taxon>Basidiomycota</taxon>
        <taxon>Ustilaginomycotina</taxon>
        <taxon>Malasseziomycetes</taxon>
        <taxon>Malasseziales</taxon>
        <taxon>Malasseziaceae</taxon>
        <taxon>Malassezia</taxon>
    </lineage>
</organism>
<dbReference type="InterPro" id="IPR020056">
    <property type="entry name" value="Rbsml_bL25/Gln-tRNA_synth_N"/>
</dbReference>
<feature type="domain" description="Glutaminyl-tRNA synthetase class Ib non-specific RNA-binding" evidence="20">
    <location>
        <begin position="632"/>
        <end position="789"/>
    </location>
</feature>
<dbReference type="NCBIfam" id="TIGR00440">
    <property type="entry name" value="glnS"/>
    <property type="match status" value="1"/>
</dbReference>
<feature type="domain" description="tRNA synthetases class I (E and Q) anti-codon binding" evidence="21">
    <location>
        <begin position="1291"/>
        <end position="1351"/>
    </location>
</feature>
<evidence type="ECO:0000256" key="4">
    <source>
        <dbReference type="ARBA" id="ARBA00012836"/>
    </source>
</evidence>
<dbReference type="PANTHER" id="PTHR43097">
    <property type="entry name" value="GLUTAMINE-TRNA LIGASE"/>
    <property type="match status" value="1"/>
</dbReference>
<evidence type="ECO:0000256" key="5">
    <source>
        <dbReference type="ARBA" id="ARBA00022598"/>
    </source>
</evidence>
<evidence type="ECO:0000256" key="14">
    <source>
        <dbReference type="ARBA" id="ARBA00048270"/>
    </source>
</evidence>
<dbReference type="Pfam" id="PF20974">
    <property type="entry name" value="tRNA-synt_1c_C2"/>
    <property type="match status" value="1"/>
</dbReference>
<feature type="transmembrane region" description="Helical" evidence="16">
    <location>
        <begin position="367"/>
        <end position="393"/>
    </location>
</feature>
<dbReference type="Gene3D" id="3.40.50.620">
    <property type="entry name" value="HUPs"/>
    <property type="match status" value="1"/>
</dbReference>
<feature type="signal peptide" evidence="17">
    <location>
        <begin position="1"/>
        <end position="22"/>
    </location>
</feature>
<keyword evidence="10" id="KW-0648">Protein biosynthesis</keyword>
<dbReference type="Pfam" id="PF00749">
    <property type="entry name" value="tRNA-synt_1c"/>
    <property type="match status" value="1"/>
</dbReference>
<sequence length="1462" mass="161747">MLAALGVRGVLLAVAAAAPGWAWYLPGSAPRSFASGDAVPVQVNALQPMSGATPVHGLVSYDYYDERLGFCKPANGTHAQSGSLGSILFGDRIYNSPIDIQMLRNEQCVTLCKTTVSTEQAAFINERITERYGINWMVDGLPVADASLTGVDGSVRANSVGFALGSILDAQLHRLETPAVYNHYRLNVSYHERGPNEYRVVGVNVIPMSQNSLPNGAGGAVRCDASQPMYLSTKAPTPVAYTYDVVWTPSSTPWATRWDAYLHVVDPRIHWYSLLNSLAIVALLCVMVALIMARAVRRDIYRYNAIDLTEDIQEDYGWKLVHGEVFRPPASPMLLSIMAGTGAQLLAIVVVTLFFALLGFLSPSNRGSLATIMIVTWTLFGAVSGWVSAKVYASFDGEQWRRNMLLTATLFPSLIFGAVNLLNLLLVYNHSAGAVPFGTLLALVALWFLINAPLSCVGSYLGLRSGSFAHPVRVNQIPRQIPPSPWYLRPWPSAILSGILPFGAAWLELFFIINSLFGNRVYYAFGFLTLTFLVTAATTATVSILACYFHLCAEDYRWQWRAFITGGSSAFWLFAYGLFYCYTRLNLPDVSSQVLFVGYLLVLSLLDFLLFGFVGFMACYACLDVNDPQVARLLDLFAKISLTGQRAQDTVKNAKYARSLEQVIHALRLDEANLDAKTSSAVVVAASNGADLAPEAREYVVRRVLKGDLKSTDQIQTAVKYVAAHDAIDDADFDTQCGVGVEVTPEQCRAAVTAYMDAHKDELESAGGWPKMSAVMGAVRGDPQMRWANAAEIKTAVEAELTARFGPRSAAPKKKAEPKKAKADAPSQPAGPDAMFREGFLANLHAPGGNPQIHARLRDEHLKATNGSVMTRFPPEPNGYLHIGHSKAIAINFGFARYHNGLCYLRFDDTNPEAEEEKYFTSILETVRWLGFEPYQITYSSDYFQRLYELAIDLIKRGLAYVDRSTPEEIRAQRGGPEKGERHASAWRERPIEESLADFQAMKDGHYKPGEAVLRMKQDILGSGNPQMWDLIAYRVLNAPHHRTGSTWCMYPTYDFTHCLVDSFENISHSLCTTEFILSRESYEWLCDALEVYKPRQYEYGRLSIEGTVLSKRKMLKLVNGGYVDGWDDPRMYTLIGLRRRGVPPGAILSFVSALGVTTNNSTIQTNRFDQSVRQYLEMDTPRLMMVVKPLKITIENLAEDYVLEVEKPLHPKVPAMGTAKVPFTRTVYIDASDFRTTDAPDYFRLAPGKSVGLYQVPHPITCTSFRTNAQGEVEELVCRYDEQAKPKTYIQWVAEHAPSRSPVRVAEVRFFHNLFTSENPAAEDDFLATINPHSREVFRDALLEPAFYDVARHALARAKDDVAQRERTAAHQAEQALGKERAAQAAHATDALQATESSTIGKECIRFQAMRVGYFAVDRDSTLSVFGDDAPADTLVLNRIVSLKEDAGKAAAAKAPAAPAP</sequence>
<dbReference type="InterPro" id="IPR000924">
    <property type="entry name" value="Glu/Gln-tRNA-synth"/>
</dbReference>
<feature type="chain" id="PRO_5042065489" description="glutamine--tRNA ligase" evidence="17">
    <location>
        <begin position="23"/>
        <end position="1462"/>
    </location>
</feature>
<keyword evidence="9" id="KW-0067">ATP-binding</keyword>
<dbReference type="PANTHER" id="PTHR43097:SF4">
    <property type="entry name" value="GLUTAMINE--TRNA LIGASE"/>
    <property type="match status" value="1"/>
</dbReference>
<dbReference type="InterPro" id="IPR049437">
    <property type="entry name" value="tRNA-synt_1c_C2"/>
</dbReference>
<feature type="transmembrane region" description="Helical" evidence="16">
    <location>
        <begin position="494"/>
        <end position="517"/>
    </location>
</feature>
<keyword evidence="13" id="KW-0030">Aminoacyl-tRNA synthetase</keyword>
<feature type="region of interest" description="Disordered" evidence="15">
    <location>
        <begin position="804"/>
        <end position="831"/>
    </location>
</feature>
<dbReference type="InterPro" id="IPR020058">
    <property type="entry name" value="Glu/Gln-tRNA-synth_Ib_cat-dom"/>
</dbReference>
<dbReference type="Pfam" id="PF03950">
    <property type="entry name" value="tRNA-synt_1c_C"/>
    <property type="match status" value="1"/>
</dbReference>
<evidence type="ECO:0000313" key="22">
    <source>
        <dbReference type="EMBL" id="WFD04610.1"/>
    </source>
</evidence>
<dbReference type="PRINTS" id="PR00987">
    <property type="entry name" value="TRNASYNTHGLU"/>
</dbReference>
<dbReference type="GO" id="GO:0016020">
    <property type="term" value="C:membrane"/>
    <property type="evidence" value="ECO:0007669"/>
    <property type="project" value="UniProtKB-SubCell"/>
</dbReference>
<dbReference type="Gene3D" id="2.40.240.10">
    <property type="entry name" value="Ribosomal Protein L25, Chain P"/>
    <property type="match status" value="2"/>
</dbReference>
<dbReference type="InterPro" id="IPR004240">
    <property type="entry name" value="EMP70"/>
</dbReference>
<feature type="transmembrane region" description="Helical" evidence="16">
    <location>
        <begin position="271"/>
        <end position="293"/>
    </location>
</feature>
<evidence type="ECO:0000256" key="15">
    <source>
        <dbReference type="SAM" id="MobiDB-lite"/>
    </source>
</evidence>
<dbReference type="InterPro" id="IPR042558">
    <property type="entry name" value="Gln-tRNA-synth_Ib_RNA-bd_N_1"/>
</dbReference>
<evidence type="ECO:0000256" key="13">
    <source>
        <dbReference type="ARBA" id="ARBA00023146"/>
    </source>
</evidence>
<accession>A0AAF0ITC6</accession>
<name>A0AAF0ITC6_9BASI</name>
<comment type="subcellular location">
    <subcellularLocation>
        <location evidence="1">Membrane</location>
        <topology evidence="1">Multi-pass membrane protein</topology>
    </subcellularLocation>
</comment>
<dbReference type="GO" id="GO:0005524">
    <property type="term" value="F:ATP binding"/>
    <property type="evidence" value="ECO:0007669"/>
    <property type="project" value="UniProtKB-KW"/>
</dbReference>
<evidence type="ECO:0000256" key="7">
    <source>
        <dbReference type="ARBA" id="ARBA00022729"/>
    </source>
</evidence>
<dbReference type="FunFam" id="2.40.240.10:FF:000007">
    <property type="entry name" value="Glutamine--tRNA ligase"/>
    <property type="match status" value="1"/>
</dbReference>
<dbReference type="Proteomes" id="UP001214603">
    <property type="component" value="Chromosome 9"/>
</dbReference>
<dbReference type="InterPro" id="IPR014729">
    <property type="entry name" value="Rossmann-like_a/b/a_fold"/>
</dbReference>
<dbReference type="EMBL" id="CP119942">
    <property type="protein sequence ID" value="WFD04610.1"/>
    <property type="molecule type" value="Genomic_DNA"/>
</dbReference>
<feature type="transmembrane region" description="Helical" evidence="16">
    <location>
        <begin position="405"/>
        <end position="428"/>
    </location>
</feature>
<feature type="domain" description="Glutamyl/glutaminyl-tRNA synthetase class Ib anti-codon binding" evidence="19">
    <location>
        <begin position="1182"/>
        <end position="1282"/>
    </location>
</feature>
<feature type="transmembrane region" description="Helical" evidence="16">
    <location>
        <begin position="523"/>
        <end position="548"/>
    </location>
</feature>
<feature type="transmembrane region" description="Helical" evidence="16">
    <location>
        <begin position="599"/>
        <end position="623"/>
    </location>
</feature>
<evidence type="ECO:0000256" key="11">
    <source>
        <dbReference type="ARBA" id="ARBA00022989"/>
    </source>
</evidence>
<comment type="similarity">
    <text evidence="2">Belongs to the nonaspanin (TM9SF) (TC 9.A.2) family.</text>
</comment>
<keyword evidence="7 17" id="KW-0732">Signal</keyword>
<feature type="compositionally biased region" description="Basic and acidic residues" evidence="15">
    <location>
        <begin position="814"/>
        <end position="823"/>
    </location>
</feature>
<evidence type="ECO:0000256" key="9">
    <source>
        <dbReference type="ARBA" id="ARBA00022840"/>
    </source>
</evidence>
<dbReference type="GO" id="GO:0006425">
    <property type="term" value="P:glutaminyl-tRNA aminoacylation"/>
    <property type="evidence" value="ECO:0007669"/>
    <property type="project" value="InterPro"/>
</dbReference>
<comment type="catalytic activity">
    <reaction evidence="14">
        <text>tRNA(Gln) + L-glutamine + ATP = L-glutaminyl-tRNA(Gln) + AMP + diphosphate</text>
        <dbReference type="Rhea" id="RHEA:20121"/>
        <dbReference type="Rhea" id="RHEA-COMP:9662"/>
        <dbReference type="Rhea" id="RHEA-COMP:9681"/>
        <dbReference type="ChEBI" id="CHEBI:30616"/>
        <dbReference type="ChEBI" id="CHEBI:33019"/>
        <dbReference type="ChEBI" id="CHEBI:58359"/>
        <dbReference type="ChEBI" id="CHEBI:78442"/>
        <dbReference type="ChEBI" id="CHEBI:78521"/>
        <dbReference type="ChEBI" id="CHEBI:456215"/>
        <dbReference type="EC" id="6.1.1.18"/>
    </reaction>
</comment>
<feature type="domain" description="Glutamyl/glutaminyl-tRNA synthetase class Ib catalytic" evidence="18">
    <location>
        <begin position="869"/>
        <end position="1178"/>
    </location>
</feature>
<feature type="transmembrane region" description="Helical" evidence="16">
    <location>
        <begin position="440"/>
        <end position="463"/>
    </location>
</feature>
<dbReference type="Pfam" id="PF04558">
    <property type="entry name" value="tRNA_synt_1c_R1"/>
    <property type="match status" value="1"/>
</dbReference>
<evidence type="ECO:0000259" key="21">
    <source>
        <dbReference type="Pfam" id="PF20974"/>
    </source>
</evidence>
<evidence type="ECO:0000256" key="16">
    <source>
        <dbReference type="SAM" id="Phobius"/>
    </source>
</evidence>
<evidence type="ECO:0000256" key="6">
    <source>
        <dbReference type="ARBA" id="ARBA00022692"/>
    </source>
</evidence>
<dbReference type="CDD" id="cd00807">
    <property type="entry name" value="GlnRS_core"/>
    <property type="match status" value="1"/>
</dbReference>
<dbReference type="FunFam" id="1.10.1160.10:FF:000001">
    <property type="entry name" value="Glutamine--tRNA ligase"/>
    <property type="match status" value="1"/>
</dbReference>
<gene>
    <name evidence="22" type="primary">GLN4</name>
    <name evidence="22" type="ORF">MOBT1_003324</name>
</gene>
<dbReference type="SUPFAM" id="SSF52374">
    <property type="entry name" value="Nucleotidylyl transferase"/>
    <property type="match status" value="1"/>
</dbReference>
<keyword evidence="8" id="KW-0547">Nucleotide-binding</keyword>
<dbReference type="Pfam" id="PF02990">
    <property type="entry name" value="EMP70"/>
    <property type="match status" value="1"/>
</dbReference>
<keyword evidence="6 16" id="KW-0812">Transmembrane</keyword>
<evidence type="ECO:0000256" key="3">
    <source>
        <dbReference type="ARBA" id="ARBA00005594"/>
    </source>
</evidence>
<evidence type="ECO:0000256" key="17">
    <source>
        <dbReference type="SAM" id="SignalP"/>
    </source>
</evidence>
<evidence type="ECO:0000256" key="2">
    <source>
        <dbReference type="ARBA" id="ARBA00005227"/>
    </source>
</evidence>
<keyword evidence="5 22" id="KW-0436">Ligase</keyword>
<dbReference type="InterPro" id="IPR050132">
    <property type="entry name" value="Gln/Glu-tRNA_Ligase"/>
</dbReference>
<dbReference type="EC" id="6.1.1.18" evidence="4"/>
<dbReference type="InterPro" id="IPR011035">
    <property type="entry name" value="Ribosomal_bL25/Gln-tRNA_synth"/>
</dbReference>
<keyword evidence="12 16" id="KW-0472">Membrane</keyword>
<dbReference type="PROSITE" id="PS00178">
    <property type="entry name" value="AA_TRNA_LIGASE_I"/>
    <property type="match status" value="1"/>
</dbReference>
<feature type="transmembrane region" description="Helical" evidence="16">
    <location>
        <begin position="560"/>
        <end position="579"/>
    </location>
</feature>
<dbReference type="GO" id="GO:0004819">
    <property type="term" value="F:glutamine-tRNA ligase activity"/>
    <property type="evidence" value="ECO:0007669"/>
    <property type="project" value="UniProtKB-EC"/>
</dbReference>
<protein>
    <recommendedName>
        <fullName evidence="4">glutamine--tRNA ligase</fullName>
        <ecNumber evidence="4">6.1.1.18</ecNumber>
    </recommendedName>
</protein>
<feature type="transmembrane region" description="Helical" evidence="16">
    <location>
        <begin position="334"/>
        <end position="361"/>
    </location>
</feature>
<evidence type="ECO:0000256" key="10">
    <source>
        <dbReference type="ARBA" id="ARBA00022917"/>
    </source>
</evidence>
<dbReference type="InterPro" id="IPR001412">
    <property type="entry name" value="aa-tRNA-synth_I_CS"/>
</dbReference>
<evidence type="ECO:0000256" key="8">
    <source>
        <dbReference type="ARBA" id="ARBA00022741"/>
    </source>
</evidence>
<dbReference type="InterPro" id="IPR007639">
    <property type="entry name" value="Gln-tRNA-synth_Ib_RNA-bd_N"/>
</dbReference>
<keyword evidence="11 16" id="KW-1133">Transmembrane helix</keyword>
<evidence type="ECO:0000259" key="18">
    <source>
        <dbReference type="Pfam" id="PF00749"/>
    </source>
</evidence>
<dbReference type="InterPro" id="IPR020059">
    <property type="entry name" value="Glu/Gln-tRNA-synth_Ib_codon-bd"/>
</dbReference>
<comment type="similarity">
    <text evidence="3">Belongs to the class-I aminoacyl-tRNA synthetase family.</text>
</comment>
<dbReference type="InterPro" id="IPR042559">
    <property type="entry name" value="Gln-tRNA-synth_Ib_RNA-bd_N_2"/>
</dbReference>
<evidence type="ECO:0000259" key="19">
    <source>
        <dbReference type="Pfam" id="PF03950"/>
    </source>
</evidence>